<organism evidence="1 2">
    <name type="scientific">Sulfuricurvum kujiense (strain ATCC BAA-921 / DSM 16994 / JCM 11577 / YK-1)</name>
    <dbReference type="NCBI Taxonomy" id="709032"/>
    <lineage>
        <taxon>Bacteria</taxon>
        <taxon>Pseudomonadati</taxon>
        <taxon>Campylobacterota</taxon>
        <taxon>Epsilonproteobacteria</taxon>
        <taxon>Campylobacterales</taxon>
        <taxon>Sulfurimonadaceae</taxon>
        <taxon>Sulfuricurvum</taxon>
    </lineage>
</organism>
<evidence type="ECO:0008006" key="3">
    <source>
        <dbReference type="Google" id="ProtNLM"/>
    </source>
</evidence>
<dbReference type="KEGG" id="sku:Sulku_2721"/>
<proteinExistence type="predicted"/>
<protein>
    <recommendedName>
        <fullName evidence="3">Toxin HigB-2</fullName>
    </recommendedName>
</protein>
<dbReference type="Pfam" id="PF06296">
    <property type="entry name" value="RelE"/>
    <property type="match status" value="1"/>
</dbReference>
<geneLocation type="plasmid" evidence="1 2">
    <name>pSULKU02</name>
</geneLocation>
<dbReference type="AlphaFoldDB" id="E4U3V5"/>
<dbReference type="HOGENOM" id="CLU_110687_1_2_7"/>
<reference evidence="1 2" key="1">
    <citation type="journal article" date="2012" name="Stand. Genomic Sci.">
        <title>Complete genome sequence of the sulfur compounds oxidizing chemolithoautotroph Sulfuricurvum kujiense type strain (YK-1(T)).</title>
        <authorList>
            <person name="Han C."/>
            <person name="Kotsyurbenko O."/>
            <person name="Chertkov O."/>
            <person name="Held B."/>
            <person name="Lapidus A."/>
            <person name="Nolan M."/>
            <person name="Lucas S."/>
            <person name="Hammon N."/>
            <person name="Deshpande S."/>
            <person name="Cheng J.F."/>
            <person name="Tapia R."/>
            <person name="Goodwin L.A."/>
            <person name="Pitluck S."/>
            <person name="Liolios K."/>
            <person name="Pagani I."/>
            <person name="Ivanova N."/>
            <person name="Mavromatis K."/>
            <person name="Mikhailova N."/>
            <person name="Pati A."/>
            <person name="Chen A."/>
            <person name="Palaniappan K."/>
            <person name="Land M."/>
            <person name="Hauser L."/>
            <person name="Chang Y.J."/>
            <person name="Jeffries C.D."/>
            <person name="Brambilla E.M."/>
            <person name="Rohde M."/>
            <person name="Spring S."/>
            <person name="Sikorski J."/>
            <person name="Goker M."/>
            <person name="Woyke T."/>
            <person name="Bristow J."/>
            <person name="Eisen J.A."/>
            <person name="Markowitz V."/>
            <person name="Hugenholtz P."/>
            <person name="Kyrpides N.C."/>
            <person name="Klenk H.P."/>
            <person name="Detter J.C."/>
        </authorList>
    </citation>
    <scope>NUCLEOTIDE SEQUENCE [LARGE SCALE GENOMIC DNA]</scope>
    <source>
        <strain evidence="2">ATCC BAA-921 / DSM 16994 / JCM 11577 / YK-1</strain>
    </source>
</reference>
<dbReference type="EMBL" id="CP002357">
    <property type="protein sequence ID" value="ADR35371.1"/>
    <property type="molecule type" value="Genomic_DNA"/>
</dbReference>
<dbReference type="InterPro" id="IPR009387">
    <property type="entry name" value="HigB-2"/>
</dbReference>
<keyword evidence="2" id="KW-1185">Reference proteome</keyword>
<evidence type="ECO:0000313" key="1">
    <source>
        <dbReference type="EMBL" id="ADR35371.1"/>
    </source>
</evidence>
<dbReference type="PIRSF" id="PIRSF039032">
    <property type="entry name" value="HigB-2"/>
    <property type="match status" value="1"/>
</dbReference>
<gene>
    <name evidence="1" type="ordered locus">Sulku_2721</name>
</gene>
<dbReference type="OrthoDB" id="197283at2"/>
<evidence type="ECO:0000313" key="2">
    <source>
        <dbReference type="Proteomes" id="UP000008721"/>
    </source>
</evidence>
<dbReference type="RefSeq" id="WP_013449982.1">
    <property type="nucleotide sequence ID" value="NC_014755.1"/>
</dbReference>
<keyword evidence="1" id="KW-0614">Plasmid</keyword>
<sequence>MEIAETTIFTREITRILSDEEYKELQTFLVEHPKSGAVIKGSGGLRKIRWSIKNSGKSGGIRNIYYYHEENSLILMIYVYEKSKTSDLSPKQIEMLRKTFMGGL</sequence>
<accession>E4U3V5</accession>
<name>E4U3V5_SULKY</name>
<dbReference type="Proteomes" id="UP000008721">
    <property type="component" value="Plasmid pSULKU02"/>
</dbReference>